<dbReference type="InterPro" id="IPR039425">
    <property type="entry name" value="RNA_pol_sigma-70-like"/>
</dbReference>
<dbReference type="HOGENOM" id="CLU_047691_3_1_9"/>
<dbReference type="eggNOG" id="COG1595">
    <property type="taxonomic scope" value="Bacteria"/>
</dbReference>
<keyword evidence="2 6" id="KW-0805">Transcription regulation</keyword>
<evidence type="ECO:0000259" key="8">
    <source>
        <dbReference type="Pfam" id="PF08281"/>
    </source>
</evidence>
<dbReference type="KEGG" id="bbe:BBR47_20200"/>
<dbReference type="SUPFAM" id="SSF88659">
    <property type="entry name" value="Sigma3 and sigma4 domains of RNA polymerase sigma factors"/>
    <property type="match status" value="1"/>
</dbReference>
<dbReference type="SUPFAM" id="SSF88946">
    <property type="entry name" value="Sigma2 domain of RNA polymerase sigma factors"/>
    <property type="match status" value="1"/>
</dbReference>
<dbReference type="InterPro" id="IPR014284">
    <property type="entry name" value="RNA_pol_sigma-70_dom"/>
</dbReference>
<evidence type="ECO:0000313" key="9">
    <source>
        <dbReference type="EMBL" id="BAH42997.1"/>
    </source>
</evidence>
<dbReference type="CDD" id="cd06171">
    <property type="entry name" value="Sigma70_r4"/>
    <property type="match status" value="1"/>
</dbReference>
<dbReference type="GO" id="GO:0003677">
    <property type="term" value="F:DNA binding"/>
    <property type="evidence" value="ECO:0007669"/>
    <property type="project" value="UniProtKB-KW"/>
</dbReference>
<name>C0ZB38_BREBN</name>
<keyword evidence="5 6" id="KW-0804">Transcription</keyword>
<dbReference type="Pfam" id="PF08281">
    <property type="entry name" value="Sigma70_r4_2"/>
    <property type="match status" value="1"/>
</dbReference>
<dbReference type="STRING" id="358681.BBR47_20200"/>
<dbReference type="InterPro" id="IPR000838">
    <property type="entry name" value="RNA_pol_sigma70_ECF_CS"/>
</dbReference>
<dbReference type="GO" id="GO:0016987">
    <property type="term" value="F:sigma factor activity"/>
    <property type="evidence" value="ECO:0007669"/>
    <property type="project" value="UniProtKB-KW"/>
</dbReference>
<evidence type="ECO:0000256" key="5">
    <source>
        <dbReference type="ARBA" id="ARBA00023163"/>
    </source>
</evidence>
<gene>
    <name evidence="9" type="ordered locus">BBR47_20200</name>
</gene>
<reference evidence="9 10" key="1">
    <citation type="submission" date="2005-03" db="EMBL/GenBank/DDBJ databases">
        <title>Brevibacillus brevis strain 47, complete genome.</title>
        <authorList>
            <person name="Hosoyama A."/>
            <person name="Yamada R."/>
            <person name="Hongo Y."/>
            <person name="Terui Y."/>
            <person name="Ankai A."/>
            <person name="Masuyama W."/>
            <person name="Sekiguchi M."/>
            <person name="Takeda T."/>
            <person name="Asano K."/>
            <person name="Ohji S."/>
            <person name="Ichikawa N."/>
            <person name="Narita S."/>
            <person name="Aoki N."/>
            <person name="Miura H."/>
            <person name="Matsushita S."/>
            <person name="Sekigawa T."/>
            <person name="Yamagata H."/>
            <person name="Yoshikawa H."/>
            <person name="Udaka S."/>
            <person name="Tanikawa S."/>
            <person name="Fujita N."/>
        </authorList>
    </citation>
    <scope>NUCLEOTIDE SEQUENCE [LARGE SCALE GENOMIC DNA]</scope>
    <source>
        <strain evidence="10">47 / JCM 6285 / NBRC 100599</strain>
    </source>
</reference>
<dbReference type="Gene3D" id="1.10.1740.10">
    <property type="match status" value="1"/>
</dbReference>
<evidence type="ECO:0000259" key="7">
    <source>
        <dbReference type="Pfam" id="PF04542"/>
    </source>
</evidence>
<dbReference type="Proteomes" id="UP000001877">
    <property type="component" value="Chromosome"/>
</dbReference>
<dbReference type="EMBL" id="AP008955">
    <property type="protein sequence ID" value="BAH42997.1"/>
    <property type="molecule type" value="Genomic_DNA"/>
</dbReference>
<dbReference type="InterPro" id="IPR036388">
    <property type="entry name" value="WH-like_DNA-bd_sf"/>
</dbReference>
<evidence type="ECO:0000256" key="4">
    <source>
        <dbReference type="ARBA" id="ARBA00023125"/>
    </source>
</evidence>
<comment type="similarity">
    <text evidence="1 6">Belongs to the sigma-70 factor family. ECF subfamily.</text>
</comment>
<dbReference type="InterPro" id="IPR013325">
    <property type="entry name" value="RNA_pol_sigma_r2"/>
</dbReference>
<accession>C0ZB38</accession>
<evidence type="ECO:0000256" key="1">
    <source>
        <dbReference type="ARBA" id="ARBA00010641"/>
    </source>
</evidence>
<dbReference type="GO" id="GO:0006352">
    <property type="term" value="P:DNA-templated transcription initiation"/>
    <property type="evidence" value="ECO:0007669"/>
    <property type="project" value="InterPro"/>
</dbReference>
<dbReference type="InterPro" id="IPR013324">
    <property type="entry name" value="RNA_pol_sigma_r3/r4-like"/>
</dbReference>
<dbReference type="Pfam" id="PF04542">
    <property type="entry name" value="Sigma70_r2"/>
    <property type="match status" value="1"/>
</dbReference>
<organism evidence="9 10">
    <name type="scientific">Brevibacillus brevis (strain 47 / JCM 6285 / NBRC 100599)</name>
    <dbReference type="NCBI Taxonomy" id="358681"/>
    <lineage>
        <taxon>Bacteria</taxon>
        <taxon>Bacillati</taxon>
        <taxon>Bacillota</taxon>
        <taxon>Bacilli</taxon>
        <taxon>Bacillales</taxon>
        <taxon>Paenibacillaceae</taxon>
        <taxon>Brevibacillus</taxon>
    </lineage>
</organism>
<feature type="domain" description="RNA polymerase sigma factor 70 region 4 type 2" evidence="8">
    <location>
        <begin position="117"/>
        <end position="168"/>
    </location>
</feature>
<dbReference type="NCBIfam" id="TIGR02937">
    <property type="entry name" value="sigma70-ECF"/>
    <property type="match status" value="1"/>
</dbReference>
<dbReference type="InterPro" id="IPR013249">
    <property type="entry name" value="RNA_pol_sigma70_r4_t2"/>
</dbReference>
<sequence length="188" mass="22066">MKEVTPLEKLQPTTDAAFEQIMREYGTRVLRLVTFLVKDRSLAEDITQDVFVKVYRHLPRFRQESSVHTWLYRIAVNECKGYLRSWSFRHILPRSWMRQDGELSTESLVLDQAEKDQLVAEVLQLSPLYRQVIALHYYADLSIGEVAEVLGVTEGTVRTRLHRARQQLRQSMGEGRDWEWTKTDGSRI</sequence>
<dbReference type="PROSITE" id="PS01063">
    <property type="entry name" value="SIGMA70_ECF"/>
    <property type="match status" value="1"/>
</dbReference>
<evidence type="ECO:0000256" key="6">
    <source>
        <dbReference type="RuleBase" id="RU000716"/>
    </source>
</evidence>
<evidence type="ECO:0000313" key="10">
    <source>
        <dbReference type="Proteomes" id="UP000001877"/>
    </source>
</evidence>
<dbReference type="AlphaFoldDB" id="C0ZB38"/>
<dbReference type="InterPro" id="IPR007627">
    <property type="entry name" value="RNA_pol_sigma70_r2"/>
</dbReference>
<feature type="domain" description="RNA polymerase sigma-70 region 2" evidence="7">
    <location>
        <begin position="22"/>
        <end position="85"/>
    </location>
</feature>
<proteinExistence type="inferred from homology"/>
<evidence type="ECO:0000256" key="3">
    <source>
        <dbReference type="ARBA" id="ARBA00023082"/>
    </source>
</evidence>
<keyword evidence="10" id="KW-1185">Reference proteome</keyword>
<dbReference type="PANTHER" id="PTHR43133">
    <property type="entry name" value="RNA POLYMERASE ECF-TYPE SIGMA FACTO"/>
    <property type="match status" value="1"/>
</dbReference>
<evidence type="ECO:0000256" key="2">
    <source>
        <dbReference type="ARBA" id="ARBA00023015"/>
    </source>
</evidence>
<protein>
    <recommendedName>
        <fullName evidence="6">RNA polymerase sigma factor</fullName>
    </recommendedName>
</protein>
<dbReference type="PANTHER" id="PTHR43133:SF60">
    <property type="entry name" value="RNA POLYMERASE SIGMA FACTOR SIGV"/>
    <property type="match status" value="1"/>
</dbReference>
<keyword evidence="3 6" id="KW-0731">Sigma factor</keyword>
<keyword evidence="4 6" id="KW-0238">DNA-binding</keyword>
<dbReference type="GO" id="GO:0006950">
    <property type="term" value="P:response to stress"/>
    <property type="evidence" value="ECO:0007669"/>
    <property type="project" value="UniProtKB-ARBA"/>
</dbReference>
<dbReference type="Gene3D" id="1.10.10.10">
    <property type="entry name" value="Winged helix-like DNA-binding domain superfamily/Winged helix DNA-binding domain"/>
    <property type="match status" value="1"/>
</dbReference>